<protein>
    <submittedName>
        <fullName evidence="1">Uncharacterized protein</fullName>
    </submittedName>
</protein>
<dbReference type="AlphaFoldDB" id="X1FWF4"/>
<proteinExistence type="predicted"/>
<gene>
    <name evidence="1" type="ORF">S01H4_65392</name>
</gene>
<accession>X1FWF4</accession>
<evidence type="ECO:0000313" key="1">
    <source>
        <dbReference type="EMBL" id="GAH25098.1"/>
    </source>
</evidence>
<organism evidence="1">
    <name type="scientific">marine sediment metagenome</name>
    <dbReference type="NCBI Taxonomy" id="412755"/>
    <lineage>
        <taxon>unclassified sequences</taxon>
        <taxon>metagenomes</taxon>
        <taxon>ecological metagenomes</taxon>
    </lineage>
</organism>
<reference evidence="1" key="1">
    <citation type="journal article" date="2014" name="Front. Microbiol.">
        <title>High frequency of phylogenetically diverse reductive dehalogenase-homologous genes in deep subseafloor sedimentary metagenomes.</title>
        <authorList>
            <person name="Kawai M."/>
            <person name="Futagami T."/>
            <person name="Toyoda A."/>
            <person name="Takaki Y."/>
            <person name="Nishi S."/>
            <person name="Hori S."/>
            <person name="Arai W."/>
            <person name="Tsubouchi T."/>
            <person name="Morono Y."/>
            <person name="Uchiyama I."/>
            <person name="Ito T."/>
            <person name="Fujiyama A."/>
            <person name="Inagaki F."/>
            <person name="Takami H."/>
        </authorList>
    </citation>
    <scope>NUCLEOTIDE SEQUENCE</scope>
    <source>
        <strain evidence="1">Expedition CK06-06</strain>
    </source>
</reference>
<comment type="caution">
    <text evidence="1">The sequence shown here is derived from an EMBL/GenBank/DDBJ whole genome shotgun (WGS) entry which is preliminary data.</text>
</comment>
<feature type="non-terminal residue" evidence="1">
    <location>
        <position position="1"/>
    </location>
</feature>
<name>X1FWF4_9ZZZZ</name>
<sequence>QKGETIDLEKRDAQTGDYVREIIETYHPSTFGIQPVQQIFSVS</sequence>
<dbReference type="EMBL" id="BART01039995">
    <property type="protein sequence ID" value="GAH25098.1"/>
    <property type="molecule type" value="Genomic_DNA"/>
</dbReference>